<accession>A0A0M2GQW8</accession>
<gene>
    <name evidence="2" type="ORF">UK15_07780</name>
</gene>
<evidence type="ECO:0000256" key="1">
    <source>
        <dbReference type="SAM" id="Phobius"/>
    </source>
</evidence>
<reference evidence="3" key="1">
    <citation type="submission" date="2015-02" db="EMBL/GenBank/DDBJ databases">
        <authorList>
            <person name="Ju K.-S."/>
            <person name="Doroghazi J.R."/>
            <person name="Metcalf W."/>
        </authorList>
    </citation>
    <scope>NUCLEOTIDE SEQUENCE [LARGE SCALE GENOMIC DNA]</scope>
    <source>
        <strain evidence="3">NRRL B-16380</strain>
    </source>
</reference>
<dbReference type="Proteomes" id="UP000034786">
    <property type="component" value="Unassembled WGS sequence"/>
</dbReference>
<comment type="caution">
    <text evidence="2">The sequence shown here is derived from an EMBL/GenBank/DDBJ whole genome shotgun (WGS) entry which is preliminary data.</text>
</comment>
<feature type="transmembrane region" description="Helical" evidence="1">
    <location>
        <begin position="12"/>
        <end position="31"/>
    </location>
</feature>
<evidence type="ECO:0000313" key="2">
    <source>
        <dbReference type="EMBL" id="KJK40242.1"/>
    </source>
</evidence>
<proteinExistence type="predicted"/>
<dbReference type="EMBL" id="JYJH01000004">
    <property type="protein sequence ID" value="KJK40242.1"/>
    <property type="molecule type" value="Genomic_DNA"/>
</dbReference>
<dbReference type="STRING" id="284040.UK15_07780"/>
<keyword evidence="1" id="KW-0812">Transmembrane</keyword>
<keyword evidence="3" id="KW-1185">Reference proteome</keyword>
<name>A0A0M2GQW8_9ACTN</name>
<sequence>MGAPEETEERSTAAGGCVLVVLGGVPLAVCWAVSDVAGVLAVWVVGVAALWWSARRRMSDSSATPPPEEGRPSCHECAGHTLIRVTPSQSQKGMLIYTTAPPDRPNHTHVHVVHDVAETNA</sequence>
<organism evidence="2 3">
    <name type="scientific">Streptomyces variegatus</name>
    <dbReference type="NCBI Taxonomy" id="284040"/>
    <lineage>
        <taxon>Bacteria</taxon>
        <taxon>Bacillati</taxon>
        <taxon>Actinomycetota</taxon>
        <taxon>Actinomycetes</taxon>
        <taxon>Kitasatosporales</taxon>
        <taxon>Streptomycetaceae</taxon>
        <taxon>Streptomyces</taxon>
    </lineage>
</organism>
<keyword evidence="1" id="KW-0472">Membrane</keyword>
<dbReference type="AlphaFoldDB" id="A0A0M2GQW8"/>
<evidence type="ECO:0000313" key="3">
    <source>
        <dbReference type="Proteomes" id="UP000034786"/>
    </source>
</evidence>
<feature type="transmembrane region" description="Helical" evidence="1">
    <location>
        <begin position="37"/>
        <end position="54"/>
    </location>
</feature>
<dbReference type="PATRIC" id="fig|284040.3.peg.4845"/>
<keyword evidence="1" id="KW-1133">Transmembrane helix</keyword>
<protein>
    <submittedName>
        <fullName evidence="2">Uncharacterized protein</fullName>
    </submittedName>
</protein>